<dbReference type="EMBL" id="AAYA01000014">
    <property type="protein sequence ID" value="EBA06546.1"/>
    <property type="molecule type" value="Genomic_DNA"/>
</dbReference>
<accession>A3K867</accession>
<evidence type="ECO:0000313" key="2">
    <source>
        <dbReference type="Proteomes" id="UP000005713"/>
    </source>
</evidence>
<evidence type="ECO:0000313" key="1">
    <source>
        <dbReference type="EMBL" id="EBA06546.1"/>
    </source>
</evidence>
<proteinExistence type="predicted"/>
<comment type="caution">
    <text evidence="1">The sequence shown here is derived from an EMBL/GenBank/DDBJ whole genome shotgun (WGS) entry which is preliminary data.</text>
</comment>
<protein>
    <submittedName>
        <fullName evidence="1">Uncharacterized protein</fullName>
    </submittedName>
</protein>
<keyword evidence="2" id="KW-1185">Reference proteome</keyword>
<dbReference type="AlphaFoldDB" id="A3K867"/>
<reference evidence="1 2" key="1">
    <citation type="submission" date="2006-06" db="EMBL/GenBank/DDBJ databases">
        <authorList>
            <person name="Moran M.A."/>
            <person name="Ferriera S."/>
            <person name="Johnson J."/>
            <person name="Kravitz S."/>
            <person name="Beeson K."/>
            <person name="Sutton G."/>
            <person name="Rogers Y.-H."/>
            <person name="Friedman R."/>
            <person name="Frazier M."/>
            <person name="Venter J.C."/>
        </authorList>
    </citation>
    <scope>NUCLEOTIDE SEQUENCE [LARGE SCALE GENOMIC DNA]</scope>
    <source>
        <strain evidence="1 2">E-37</strain>
    </source>
</reference>
<sequence>MQIALHVPVAICMFGKIFFPQGFERVETATFRFPNVQTIFWSRRAVEQTDAGRDGCQASRVYLNCEDGHASIGVMRFMSHKNTNIVAKLENQPYHIVEVSGPVGVPVRDETVTFSGGATATVGHTSPAPSHNIKGQLVL</sequence>
<name>A3K867_SAGS3</name>
<dbReference type="Proteomes" id="UP000005713">
    <property type="component" value="Unassembled WGS sequence"/>
</dbReference>
<gene>
    <name evidence="1" type="ORF">SSE37_09833</name>
</gene>
<organism evidence="1 2">
    <name type="scientific">Sagittula stellata (strain ATCC 700073 / DSM 11524 / E-37)</name>
    <dbReference type="NCBI Taxonomy" id="388399"/>
    <lineage>
        <taxon>Bacteria</taxon>
        <taxon>Pseudomonadati</taxon>
        <taxon>Pseudomonadota</taxon>
        <taxon>Alphaproteobacteria</taxon>
        <taxon>Rhodobacterales</taxon>
        <taxon>Roseobacteraceae</taxon>
        <taxon>Sagittula</taxon>
    </lineage>
</organism>